<name>A0A9W7XVB0_9FUNG</name>
<dbReference type="Gene3D" id="3.40.470.10">
    <property type="entry name" value="Uracil-DNA glycosylase-like domain"/>
    <property type="match status" value="1"/>
</dbReference>
<evidence type="ECO:0000256" key="2">
    <source>
        <dbReference type="ARBA" id="ARBA00022801"/>
    </source>
</evidence>
<dbReference type="Pfam" id="PF03167">
    <property type="entry name" value="UDG"/>
    <property type="match status" value="1"/>
</dbReference>
<keyword evidence="2 6" id="KW-0378">Hydrolase</keyword>
<comment type="caution">
    <text evidence="6">The sequence shown here is derived from an EMBL/GenBank/DDBJ whole genome shotgun (WGS) entry which is preliminary data.</text>
</comment>
<dbReference type="CDD" id="cd10028">
    <property type="entry name" value="UDG-F2_TDG_MUG"/>
    <property type="match status" value="1"/>
</dbReference>
<dbReference type="InterPro" id="IPR015637">
    <property type="entry name" value="MUG/TDG"/>
</dbReference>
<protein>
    <submittedName>
        <fullName evidence="6">Uracil DNA N-glycosylase Thp1</fullName>
        <ecNumber evidence="6">3.2.2.29</ecNumber>
    </submittedName>
</protein>
<evidence type="ECO:0000256" key="3">
    <source>
        <dbReference type="ARBA" id="ARBA00023204"/>
    </source>
</evidence>
<gene>
    <name evidence="6" type="primary">thp1</name>
    <name evidence="6" type="ORF">LPJ53_005320</name>
</gene>
<dbReference type="AlphaFoldDB" id="A0A9W7XVB0"/>
<sequence>MSASSKRHLQSDGTKAKRARPSEQDIAAFAPIPELVRPNLDVLFVGINPGVISGQRQLHFGNPSNFIWKGLYESGLIPEMIQPEHGDRLFSEWNMSIVNLVQRTTPSASDLTLREMRDAVPELRRKISANRPKIICFVGMGIYRAFASKSKVELGLQHEVYEYERIKDSDEFPEFGHMFVMPSTSGRTRAYQNAEKLMYFRQLKYIRDCVAASPQPMPIDHDRLAALGPQVRSRYFTTR</sequence>
<evidence type="ECO:0000256" key="4">
    <source>
        <dbReference type="SAM" id="MobiDB-lite"/>
    </source>
</evidence>
<dbReference type="OrthoDB" id="565731at2759"/>
<dbReference type="Proteomes" id="UP001149813">
    <property type="component" value="Unassembled WGS sequence"/>
</dbReference>
<feature type="domain" description="Uracil-DNA glycosylase-like" evidence="5">
    <location>
        <begin position="35"/>
        <end position="197"/>
    </location>
</feature>
<keyword evidence="7" id="KW-1185">Reference proteome</keyword>
<dbReference type="GO" id="GO:0004844">
    <property type="term" value="F:uracil DNA N-glycosylase activity"/>
    <property type="evidence" value="ECO:0007669"/>
    <property type="project" value="TreeGrafter"/>
</dbReference>
<dbReference type="InterPro" id="IPR036895">
    <property type="entry name" value="Uracil-DNA_glycosylase-like_sf"/>
</dbReference>
<dbReference type="SUPFAM" id="SSF52141">
    <property type="entry name" value="Uracil-DNA glycosylase-like"/>
    <property type="match status" value="1"/>
</dbReference>
<dbReference type="PANTHER" id="PTHR12159">
    <property type="entry name" value="G/T AND G/U MISMATCH-SPECIFIC DNA GLYCOSYLASE"/>
    <property type="match status" value="1"/>
</dbReference>
<proteinExistence type="predicted"/>
<evidence type="ECO:0000313" key="6">
    <source>
        <dbReference type="EMBL" id="KAJ1720006.1"/>
    </source>
</evidence>
<reference evidence="6" key="1">
    <citation type="submission" date="2022-07" db="EMBL/GenBank/DDBJ databases">
        <title>Phylogenomic reconstructions and comparative analyses of Kickxellomycotina fungi.</title>
        <authorList>
            <person name="Reynolds N.K."/>
            <person name="Stajich J.E."/>
            <person name="Barry K."/>
            <person name="Grigoriev I.V."/>
            <person name="Crous P."/>
            <person name="Smith M.E."/>
        </authorList>
    </citation>
    <scope>NUCLEOTIDE SEQUENCE</scope>
    <source>
        <strain evidence="6">NBRC 32514</strain>
    </source>
</reference>
<evidence type="ECO:0000256" key="1">
    <source>
        <dbReference type="ARBA" id="ARBA00022763"/>
    </source>
</evidence>
<keyword evidence="3" id="KW-0234">DNA repair</keyword>
<organism evidence="6 7">
    <name type="scientific">Coemansia erecta</name>
    <dbReference type="NCBI Taxonomy" id="147472"/>
    <lineage>
        <taxon>Eukaryota</taxon>
        <taxon>Fungi</taxon>
        <taxon>Fungi incertae sedis</taxon>
        <taxon>Zoopagomycota</taxon>
        <taxon>Kickxellomycotina</taxon>
        <taxon>Kickxellomycetes</taxon>
        <taxon>Kickxellales</taxon>
        <taxon>Kickxellaceae</taxon>
        <taxon>Coemansia</taxon>
    </lineage>
</organism>
<evidence type="ECO:0000259" key="5">
    <source>
        <dbReference type="Pfam" id="PF03167"/>
    </source>
</evidence>
<dbReference type="GO" id="GO:0006285">
    <property type="term" value="P:base-excision repair, AP site formation"/>
    <property type="evidence" value="ECO:0007669"/>
    <property type="project" value="InterPro"/>
</dbReference>
<dbReference type="PANTHER" id="PTHR12159:SF9">
    <property type="entry name" value="G_T MISMATCH-SPECIFIC THYMINE DNA GLYCOSYLASE"/>
    <property type="match status" value="1"/>
</dbReference>
<keyword evidence="6" id="KW-0326">Glycosidase</keyword>
<keyword evidence="1" id="KW-0227">DNA damage</keyword>
<dbReference type="EC" id="3.2.2.29" evidence="6"/>
<accession>A0A9W7XVB0</accession>
<dbReference type="GO" id="GO:0141016">
    <property type="term" value="F:G/T mismatch-specific thymine-DNA glycosylase activity"/>
    <property type="evidence" value="ECO:0007669"/>
    <property type="project" value="UniProtKB-EC"/>
</dbReference>
<dbReference type="InterPro" id="IPR005122">
    <property type="entry name" value="Uracil-DNA_glycosylase-like"/>
</dbReference>
<dbReference type="EMBL" id="JANBOJ010000309">
    <property type="protein sequence ID" value="KAJ1720006.1"/>
    <property type="molecule type" value="Genomic_DNA"/>
</dbReference>
<evidence type="ECO:0000313" key="7">
    <source>
        <dbReference type="Proteomes" id="UP001149813"/>
    </source>
</evidence>
<feature type="region of interest" description="Disordered" evidence="4">
    <location>
        <begin position="1"/>
        <end position="22"/>
    </location>
</feature>